<feature type="domain" description="Zn(2)-C6 fungal-type" evidence="3">
    <location>
        <begin position="43"/>
        <end position="73"/>
    </location>
</feature>
<reference evidence="4 5" key="1">
    <citation type="journal article" date="2018" name="IMA Fungus">
        <title>IMA Genome-F 10: Nine draft genome sequences of Claviceps purpurea s.lat., including C. arundinis, C. humidiphila, and C. cf. spartinae, pseudomolecules for the pitch canker pathogen Fusarium circinatum, draft genome of Davidsoniella eucalypti, Grosmannia galeiformis, Quambalaria eucalypti, and Teratosphaeria destructans.</title>
        <authorList>
            <person name="Wingfield B.D."/>
            <person name="Liu M."/>
            <person name="Nguyen H.D."/>
            <person name="Lane F.A."/>
            <person name="Morgan S.W."/>
            <person name="De Vos L."/>
            <person name="Wilken P.M."/>
            <person name="Duong T.A."/>
            <person name="Aylward J."/>
            <person name="Coetzee M.P."/>
            <person name="Dadej K."/>
            <person name="De Beer Z.W."/>
            <person name="Findlay W."/>
            <person name="Havenga M."/>
            <person name="Kolarik M."/>
            <person name="Menzies J.G."/>
            <person name="Naidoo K."/>
            <person name="Pochopski O."/>
            <person name="Shoukouhi P."/>
            <person name="Santana Q.C."/>
            <person name="Seifert K.A."/>
            <person name="Soal N."/>
            <person name="Steenkamp E.T."/>
            <person name="Tatham C.T."/>
            <person name="van der Nest M.A."/>
            <person name="Wingfield M.J."/>
        </authorList>
    </citation>
    <scope>NUCLEOTIDE SEQUENCE [LARGE SCALE GENOMIC DNA]</scope>
    <source>
        <strain evidence="4">CMW44962</strain>
    </source>
</reference>
<dbReference type="PROSITE" id="PS50048">
    <property type="entry name" value="ZN2_CY6_FUNGAL_2"/>
    <property type="match status" value="1"/>
</dbReference>
<protein>
    <submittedName>
        <fullName evidence="4">Quinic acid utilization activator</fullName>
    </submittedName>
</protein>
<evidence type="ECO:0000313" key="4">
    <source>
        <dbReference type="EMBL" id="KAH9810071.1"/>
    </source>
</evidence>
<dbReference type="InterPro" id="IPR001138">
    <property type="entry name" value="Zn2Cys6_DnaBD"/>
</dbReference>
<feature type="compositionally biased region" description="Basic and acidic residues" evidence="2">
    <location>
        <begin position="11"/>
        <end position="22"/>
    </location>
</feature>
<dbReference type="OrthoDB" id="3364175at2759"/>
<keyword evidence="5" id="KW-1185">Reference proteome</keyword>
<dbReference type="CDD" id="cd00067">
    <property type="entry name" value="GAL4"/>
    <property type="match status" value="1"/>
</dbReference>
<proteinExistence type="predicted"/>
<dbReference type="Proteomes" id="UP001138500">
    <property type="component" value="Unassembled WGS sequence"/>
</dbReference>
<evidence type="ECO:0000313" key="5">
    <source>
        <dbReference type="Proteomes" id="UP001138500"/>
    </source>
</evidence>
<dbReference type="SMART" id="SM00066">
    <property type="entry name" value="GAL4"/>
    <property type="match status" value="1"/>
</dbReference>
<dbReference type="Gene3D" id="4.10.240.10">
    <property type="entry name" value="Zn(2)-C6 fungal-type DNA-binding domain"/>
    <property type="match status" value="1"/>
</dbReference>
<dbReference type="InterPro" id="IPR036864">
    <property type="entry name" value="Zn2-C6_fun-type_DNA-bd_sf"/>
</dbReference>
<dbReference type="PANTHER" id="PTHR47655">
    <property type="entry name" value="QUINIC ACID UTILIZATION ACTIVATOR"/>
    <property type="match status" value="1"/>
</dbReference>
<dbReference type="Pfam" id="PF00172">
    <property type="entry name" value="Zn_clus"/>
    <property type="match status" value="1"/>
</dbReference>
<dbReference type="AlphaFoldDB" id="A0A9W7SIV9"/>
<sequence>MRPANESGDDGGSRRNDGKRPNDPTASPERQGPANKRSRVSRACDQCRASREKCDGTQPRCQTCIAQRRDCTYHEQPKKRGIQPNYIRTLELIIAWQLKHLPGGERQFAAHLASVEDSVHRVISAKDSPGAEALHQRWRNSIICRQIDQMLSGATIESPATNDDMLQAYETPPSSAVRRDNASVTDTASSVARHLYGQVQSALSLAAGHALNVDQRATTVPRLKLPESTWTLLEYYFAFTHSWMPIAEKQSILKVVYTWPADGVPYDLLLHEDLGYGELCSILALSALQLERGGHAYSHAQTGELQEVAGRSGLEGDPTRLHVGSVRIALLQAVNAMVSQNWIRAWFLIGRAIRVLLRLDTNPTRSYLDRSDLKPIQLAAFVIEAAVACHLGIASTHFRPEYIEKVGLLNEDGSEEWSPWHDPLAVTASKAPAMSLSTLNRLVRLTLQSFSARGSLYSTHQDLPNYEAAASSASAALKAGPSSDPSFVVSSSGQAPSTANVKLDSLCHRAVLALLKNSLANHDRLQPMSVVARCEAESLHSGSISDMTMNFAETQQQQQQQQLGYINIPNRPAESEISGSPSMLQSNHEDAGSWIGDGATSIVSANVLSLPSETAGSGADIFEELALLDHEDSNHNPQFMQNLGFAPDLDLAEFFGSDYQPSNPLLAYMQAPFAAASSGQRQGEPD</sequence>
<dbReference type="SUPFAM" id="SSF57701">
    <property type="entry name" value="Zn2/Cys6 DNA-binding domain"/>
    <property type="match status" value="1"/>
</dbReference>
<keyword evidence="1" id="KW-0539">Nucleus</keyword>
<evidence type="ECO:0000256" key="1">
    <source>
        <dbReference type="ARBA" id="ARBA00023242"/>
    </source>
</evidence>
<dbReference type="GO" id="GO:0008270">
    <property type="term" value="F:zinc ion binding"/>
    <property type="evidence" value="ECO:0007669"/>
    <property type="project" value="InterPro"/>
</dbReference>
<feature type="region of interest" description="Disordered" evidence="2">
    <location>
        <begin position="1"/>
        <end position="41"/>
    </location>
</feature>
<reference evidence="4 5" key="2">
    <citation type="journal article" date="2021" name="Curr. Genet.">
        <title>Genetic response to nitrogen starvation in the aggressive Eucalyptus foliar pathogen Teratosphaeria destructans.</title>
        <authorList>
            <person name="Havenga M."/>
            <person name="Wingfield B.D."/>
            <person name="Wingfield M.J."/>
            <person name="Dreyer L.L."/>
            <person name="Roets F."/>
            <person name="Aylward J."/>
        </authorList>
    </citation>
    <scope>NUCLEOTIDE SEQUENCE [LARGE SCALE GENOMIC DNA]</scope>
    <source>
        <strain evidence="4">CMW44962</strain>
    </source>
</reference>
<dbReference type="EMBL" id="RIBY02002533">
    <property type="protein sequence ID" value="KAH9810071.1"/>
    <property type="molecule type" value="Genomic_DNA"/>
</dbReference>
<dbReference type="PROSITE" id="PS00463">
    <property type="entry name" value="ZN2_CY6_FUNGAL_1"/>
    <property type="match status" value="1"/>
</dbReference>
<accession>A0A9W7SIV9</accession>
<comment type="caution">
    <text evidence="4">The sequence shown here is derived from an EMBL/GenBank/DDBJ whole genome shotgun (WGS) entry which is preliminary data.</text>
</comment>
<evidence type="ECO:0000259" key="3">
    <source>
        <dbReference type="PROSITE" id="PS50048"/>
    </source>
</evidence>
<dbReference type="PANTHER" id="PTHR47655:SF2">
    <property type="entry name" value="QUINIC ACID UTILIZATION ACTIVATOR"/>
    <property type="match status" value="1"/>
</dbReference>
<dbReference type="CDD" id="cd12148">
    <property type="entry name" value="fungal_TF_MHR"/>
    <property type="match status" value="1"/>
</dbReference>
<organism evidence="4 5">
    <name type="scientific">Teratosphaeria destructans</name>
    <dbReference type="NCBI Taxonomy" id="418781"/>
    <lineage>
        <taxon>Eukaryota</taxon>
        <taxon>Fungi</taxon>
        <taxon>Dikarya</taxon>
        <taxon>Ascomycota</taxon>
        <taxon>Pezizomycotina</taxon>
        <taxon>Dothideomycetes</taxon>
        <taxon>Dothideomycetidae</taxon>
        <taxon>Mycosphaerellales</taxon>
        <taxon>Teratosphaeriaceae</taxon>
        <taxon>Teratosphaeria</taxon>
    </lineage>
</organism>
<evidence type="ECO:0000256" key="2">
    <source>
        <dbReference type="SAM" id="MobiDB-lite"/>
    </source>
</evidence>
<dbReference type="InterPro" id="IPR052783">
    <property type="entry name" value="Metabolic/Drug-Res_Regulator"/>
</dbReference>
<name>A0A9W7SIV9_9PEZI</name>
<dbReference type="GO" id="GO:0000981">
    <property type="term" value="F:DNA-binding transcription factor activity, RNA polymerase II-specific"/>
    <property type="evidence" value="ECO:0007669"/>
    <property type="project" value="InterPro"/>
</dbReference>
<gene>
    <name evidence="4" type="ORF">Tdes44962_MAKER01042</name>
</gene>
<dbReference type="GO" id="GO:0045944">
    <property type="term" value="P:positive regulation of transcription by RNA polymerase II"/>
    <property type="evidence" value="ECO:0007669"/>
    <property type="project" value="TreeGrafter"/>
</dbReference>